<accession>A0ACC4EAP8</accession>
<proteinExistence type="predicted"/>
<evidence type="ECO:0000313" key="1">
    <source>
        <dbReference type="EMBL" id="KAL3964814.1"/>
    </source>
</evidence>
<organism evidence="1 2">
    <name type="scientific">Purpureocillium lilacinum</name>
    <name type="common">Paecilomyces lilacinus</name>
    <dbReference type="NCBI Taxonomy" id="33203"/>
    <lineage>
        <taxon>Eukaryota</taxon>
        <taxon>Fungi</taxon>
        <taxon>Dikarya</taxon>
        <taxon>Ascomycota</taxon>
        <taxon>Pezizomycotina</taxon>
        <taxon>Sordariomycetes</taxon>
        <taxon>Hypocreomycetidae</taxon>
        <taxon>Hypocreales</taxon>
        <taxon>Ophiocordycipitaceae</taxon>
        <taxon>Purpureocillium</taxon>
    </lineage>
</organism>
<evidence type="ECO:0000313" key="2">
    <source>
        <dbReference type="Proteomes" id="UP001638806"/>
    </source>
</evidence>
<comment type="caution">
    <text evidence="1">The sequence shown here is derived from an EMBL/GenBank/DDBJ whole genome shotgun (WGS) entry which is preliminary data.</text>
</comment>
<reference evidence="1" key="1">
    <citation type="submission" date="2024-12" db="EMBL/GenBank/DDBJ databases">
        <title>Comparative genomics and development of molecular markers within Purpureocillium lilacinum and among Purpureocillium species.</title>
        <authorList>
            <person name="Yeh Z.-Y."/>
            <person name="Ni N.-T."/>
            <person name="Lo P.-H."/>
            <person name="Mushyakhwo K."/>
            <person name="Lin C.-F."/>
            <person name="Nai Y.-S."/>
        </authorList>
    </citation>
    <scope>NUCLEOTIDE SEQUENCE</scope>
    <source>
        <strain evidence="1">NCHU-NPUST-175</strain>
    </source>
</reference>
<dbReference type="EMBL" id="JBGNUJ010000002">
    <property type="protein sequence ID" value="KAL3964814.1"/>
    <property type="molecule type" value="Genomic_DNA"/>
</dbReference>
<protein>
    <submittedName>
        <fullName evidence="1">Uncharacterized protein</fullName>
    </submittedName>
</protein>
<gene>
    <name evidence="1" type="ORF">ACCO45_001818</name>
</gene>
<name>A0ACC4EAP8_PURLI</name>
<dbReference type="Proteomes" id="UP001638806">
    <property type="component" value="Unassembled WGS sequence"/>
</dbReference>
<keyword evidence="2" id="KW-1185">Reference proteome</keyword>
<sequence>MRLEASSIFIALGGGLVRTAQAASSTVQLVNDTGCGCFLTNGSEPTYYARHMFFDFRSLGQYARVPDIITNDTVASYSPPPATSSPATAGTTPGRFRAGATGTVAAVTAKAKGSHRRRHGADGQLPSNVYIEKNNDSGAASDTHLTLRTKRLQGFQTAAEFQAQDSHYRFLSLRMLARTVGDPGAVSAIFTYREAQSLTDVQEADIEILTRGPRNKIQYTNQPSYQDQSGGGDHNGDDPKATRNATMPHGLRWTDWAVHRLDWTPRRSVWFVDGVEVASIDFQVPRDASGLNINSWSDGGQWSGNMSVGGESKLQIQWLEMVFNTTDDGDARSTNKQRKRAAAGDAGCKVVCSIDETNRTGTAAKLWEGAAAARPSSTAASTVFWLFACAVGTAMWLSAV</sequence>